<evidence type="ECO:0000256" key="2">
    <source>
        <dbReference type="ARBA" id="ARBA00022801"/>
    </source>
</evidence>
<evidence type="ECO:0000256" key="1">
    <source>
        <dbReference type="ARBA" id="ARBA00006745"/>
    </source>
</evidence>
<dbReference type="EC" id="3.5.4.32" evidence="4"/>
<comment type="similarity">
    <text evidence="1">Belongs to the metallo-dependent hydrolases superfamily. ATZ/TRZ family.</text>
</comment>
<dbReference type="InterPro" id="IPR050287">
    <property type="entry name" value="MTA/SAH_deaminase"/>
</dbReference>
<dbReference type="InterPro" id="IPR011059">
    <property type="entry name" value="Metal-dep_hydrolase_composite"/>
</dbReference>
<evidence type="ECO:0000313" key="5">
    <source>
        <dbReference type="Proteomes" id="UP001556653"/>
    </source>
</evidence>
<dbReference type="PANTHER" id="PTHR43794">
    <property type="entry name" value="AMINOHYDROLASE SSNA-RELATED"/>
    <property type="match status" value="1"/>
</dbReference>
<keyword evidence="2 4" id="KW-0378">Hydrolase</keyword>
<sequence>MHDCAIVNASWIINPGADTPPLQHGSLIIRDGFIAEIGPADEVETDGLTPIDARGLVLVPGLINTHDHCLECLTRALPGAQDAELGEWLRIHNPIWSRATPEALQSATQIRAAELLLSGCTTTMDHNYLWPNGCSVEDQIEAMRAMGLRFHVSRGSVTIGASSGGLTPDAVAENESEVLADSERVIQQYHDPTPGSLLQVVLAPCSPYSVSEAFMRDTAALARQSGVRLHTHLAEGRDEHAWCLENLGQTPLGHIESLGWLADDAWFAHMITLSAPEIVRLGMSGAGVAHCPCSNMRLGNGIAPIRSMLAHGVPVGIGVDGAASNDGGNLLAETRQAMLLQRVDQGAAAMSAGQALALATTGGAGVLGRSDIGRLAPGMAADIAGFRLDALEMAGGAVHDPLAALALCPPARADLVMVNGIQRVRDGELLDHDLEALVARHNALSRALVNDA</sequence>
<dbReference type="SUPFAM" id="SSF51338">
    <property type="entry name" value="Composite domain of metallo-dependent hydrolases"/>
    <property type="match status" value="1"/>
</dbReference>
<protein>
    <submittedName>
        <fullName evidence="4">8-oxoguanine deaminase</fullName>
        <ecNumber evidence="4">3.5.4.32</ecNumber>
    </submittedName>
</protein>
<dbReference type="GO" id="GO:0102127">
    <property type="term" value="F:8-oxoguanine deaminase activity"/>
    <property type="evidence" value="ECO:0007669"/>
    <property type="project" value="UniProtKB-EC"/>
</dbReference>
<organism evidence="4 5">
    <name type="scientific">Spiribacter onubensis</name>
    <dbReference type="NCBI Taxonomy" id="3122420"/>
    <lineage>
        <taxon>Bacteria</taxon>
        <taxon>Pseudomonadati</taxon>
        <taxon>Pseudomonadota</taxon>
        <taxon>Gammaproteobacteria</taxon>
        <taxon>Chromatiales</taxon>
        <taxon>Ectothiorhodospiraceae</taxon>
        <taxon>Spiribacter</taxon>
    </lineage>
</organism>
<name>A0ABV3S6L8_9GAMM</name>
<dbReference type="CDD" id="cd01298">
    <property type="entry name" value="ATZ_TRZ_like"/>
    <property type="match status" value="1"/>
</dbReference>
<accession>A0ABV3S6L8</accession>
<proteinExistence type="inferred from homology"/>
<dbReference type="Proteomes" id="UP001556653">
    <property type="component" value="Unassembled WGS sequence"/>
</dbReference>
<dbReference type="Gene3D" id="2.30.40.10">
    <property type="entry name" value="Urease, subunit C, domain 1"/>
    <property type="match status" value="1"/>
</dbReference>
<evidence type="ECO:0000259" key="3">
    <source>
        <dbReference type="Pfam" id="PF01979"/>
    </source>
</evidence>
<dbReference type="InterPro" id="IPR006680">
    <property type="entry name" value="Amidohydro-rel"/>
</dbReference>
<dbReference type="InterPro" id="IPR032466">
    <property type="entry name" value="Metal_Hydrolase"/>
</dbReference>
<dbReference type="SUPFAM" id="SSF51556">
    <property type="entry name" value="Metallo-dependent hydrolases"/>
    <property type="match status" value="1"/>
</dbReference>
<dbReference type="PANTHER" id="PTHR43794:SF11">
    <property type="entry name" value="AMIDOHYDROLASE-RELATED DOMAIN-CONTAINING PROTEIN"/>
    <property type="match status" value="1"/>
</dbReference>
<comment type="caution">
    <text evidence="4">The sequence shown here is derived from an EMBL/GenBank/DDBJ whole genome shotgun (WGS) entry which is preliminary data.</text>
</comment>
<dbReference type="Pfam" id="PF01979">
    <property type="entry name" value="Amidohydro_1"/>
    <property type="match status" value="1"/>
</dbReference>
<reference evidence="4 5" key="1">
    <citation type="submission" date="2024-02" db="EMBL/GenBank/DDBJ databases">
        <title>New especies of Spiribacter isolated from saline water.</title>
        <authorList>
            <person name="Leon M.J."/>
            <person name="De La Haba R."/>
            <person name="Sanchez-Porro C."/>
            <person name="Ventosa A."/>
        </authorList>
    </citation>
    <scope>NUCLEOTIDE SEQUENCE [LARGE SCALE GENOMIC DNA]</scope>
    <source>
        <strain evidence="5">ag22IC4-227</strain>
    </source>
</reference>
<feature type="domain" description="Amidohydrolase-related" evidence="3">
    <location>
        <begin position="57"/>
        <end position="420"/>
    </location>
</feature>
<dbReference type="Gene3D" id="3.20.20.140">
    <property type="entry name" value="Metal-dependent hydrolases"/>
    <property type="match status" value="1"/>
</dbReference>
<dbReference type="NCBIfam" id="NF006055">
    <property type="entry name" value="PRK08203.1"/>
    <property type="match status" value="1"/>
</dbReference>
<evidence type="ECO:0000313" key="4">
    <source>
        <dbReference type="EMBL" id="MEX0385773.1"/>
    </source>
</evidence>
<dbReference type="RefSeq" id="WP_367966253.1">
    <property type="nucleotide sequence ID" value="NZ_JBAKFJ010000001.1"/>
</dbReference>
<dbReference type="EMBL" id="JBAKFJ010000001">
    <property type="protein sequence ID" value="MEX0385773.1"/>
    <property type="molecule type" value="Genomic_DNA"/>
</dbReference>
<gene>
    <name evidence="4" type="ORF">V6X64_02030</name>
</gene>
<keyword evidence="5" id="KW-1185">Reference proteome</keyword>